<gene>
    <name evidence="1" type="ORF">BDP81DRAFT_416621</name>
</gene>
<protein>
    <submittedName>
        <fullName evidence="1">Uncharacterized protein</fullName>
    </submittedName>
</protein>
<dbReference type="GeneID" id="85474404"/>
<name>A0AAJ0A582_9PEZI</name>
<dbReference type="AlphaFoldDB" id="A0AAJ0A582"/>
<dbReference type="RefSeq" id="XP_060450864.1">
    <property type="nucleotide sequence ID" value="XM_060589542.1"/>
</dbReference>
<evidence type="ECO:0000313" key="1">
    <source>
        <dbReference type="EMBL" id="KAK1654820.1"/>
    </source>
</evidence>
<organism evidence="1 2">
    <name type="scientific">Colletotrichum phormii</name>
    <dbReference type="NCBI Taxonomy" id="359342"/>
    <lineage>
        <taxon>Eukaryota</taxon>
        <taxon>Fungi</taxon>
        <taxon>Dikarya</taxon>
        <taxon>Ascomycota</taxon>
        <taxon>Pezizomycotina</taxon>
        <taxon>Sordariomycetes</taxon>
        <taxon>Hypocreomycetidae</taxon>
        <taxon>Glomerellales</taxon>
        <taxon>Glomerellaceae</taxon>
        <taxon>Colletotrichum</taxon>
        <taxon>Colletotrichum acutatum species complex</taxon>
    </lineage>
</organism>
<proteinExistence type="predicted"/>
<keyword evidence="2" id="KW-1185">Reference proteome</keyword>
<dbReference type="Proteomes" id="UP001243989">
    <property type="component" value="Unassembled WGS sequence"/>
</dbReference>
<evidence type="ECO:0000313" key="2">
    <source>
        <dbReference type="Proteomes" id="UP001243989"/>
    </source>
</evidence>
<dbReference type="EMBL" id="JAHMHQ010000002">
    <property type="protein sequence ID" value="KAK1654820.1"/>
    <property type="molecule type" value="Genomic_DNA"/>
</dbReference>
<comment type="caution">
    <text evidence="1">The sequence shown here is derived from an EMBL/GenBank/DDBJ whole genome shotgun (WGS) entry which is preliminary data.</text>
</comment>
<accession>A0AAJ0A582</accession>
<reference evidence="1" key="1">
    <citation type="submission" date="2021-06" db="EMBL/GenBank/DDBJ databases">
        <title>Comparative genomics, transcriptomics and evolutionary studies reveal genomic signatures of adaptation to plant cell wall in hemibiotrophic fungi.</title>
        <authorList>
            <consortium name="DOE Joint Genome Institute"/>
            <person name="Baroncelli R."/>
            <person name="Diaz J.F."/>
            <person name="Benocci T."/>
            <person name="Peng M."/>
            <person name="Battaglia E."/>
            <person name="Haridas S."/>
            <person name="Andreopoulos W."/>
            <person name="Labutti K."/>
            <person name="Pangilinan J."/>
            <person name="Floch G.L."/>
            <person name="Makela M.R."/>
            <person name="Henrissat B."/>
            <person name="Grigoriev I.V."/>
            <person name="Crouch J.A."/>
            <person name="De Vries R.P."/>
            <person name="Sukno S.A."/>
            <person name="Thon M.R."/>
        </authorList>
    </citation>
    <scope>NUCLEOTIDE SEQUENCE</scope>
    <source>
        <strain evidence="1">CBS 102054</strain>
    </source>
</reference>
<sequence>MPAVSPMYFSHLPNIPSFRPSMERRCHPCHLHTPHWPCVFHDNAMLPKGDGNGHALQSVSAIEGPGYRQDTKSQSVHVSFQARQYAIRRQRHSSIHYLALIVVDAVGSGCLHEAVPRPFLFAFHCPCQRFYWARPRPNIQTQSGPDDHCSLSMRRIPRTRACHSTHVLHAAFGYGSSHRLEPPLDC</sequence>